<evidence type="ECO:0000313" key="14">
    <source>
        <dbReference type="EMBL" id="EMI18692.1"/>
    </source>
</evidence>
<dbReference type="EC" id="1.1.1.42" evidence="9"/>
<gene>
    <name evidence="14" type="ORF">RMSM_04386</name>
</gene>
<evidence type="ECO:0000256" key="9">
    <source>
        <dbReference type="PIRNR" id="PIRNR009407"/>
    </source>
</evidence>
<feature type="binding site" evidence="13">
    <location>
        <begin position="603"/>
        <end position="605"/>
    </location>
    <ligand>
        <name>NADP(+)</name>
        <dbReference type="ChEBI" id="CHEBI:58349"/>
    </ligand>
</feature>
<feature type="binding site" evidence="11">
    <location>
        <begin position="135"/>
        <end position="142"/>
    </location>
    <ligand>
        <name>substrate</name>
    </ligand>
</feature>
<name>M5RTI2_9BACT</name>
<evidence type="ECO:0000256" key="1">
    <source>
        <dbReference type="ARBA" id="ARBA00022435"/>
    </source>
</evidence>
<dbReference type="NCBIfam" id="TIGR00178">
    <property type="entry name" value="monomer_idh"/>
    <property type="match status" value="1"/>
</dbReference>
<feature type="binding site" evidence="13">
    <location>
        <position position="652"/>
    </location>
    <ligand>
        <name>NADP(+)</name>
        <dbReference type="ChEBI" id="CHEBI:58349"/>
    </ligand>
</feature>
<keyword evidence="5 9" id="KW-0521">NADP</keyword>
<keyword evidence="3 12" id="KW-0479">Metal-binding</keyword>
<dbReference type="GO" id="GO:0006097">
    <property type="term" value="P:glyoxylate cycle"/>
    <property type="evidence" value="ECO:0007669"/>
    <property type="project" value="UniProtKB-KW"/>
</dbReference>
<dbReference type="AlphaFoldDB" id="M5RTI2"/>
<keyword evidence="1 9" id="KW-0329">Glyoxylate bypass</keyword>
<dbReference type="SUPFAM" id="SSF53659">
    <property type="entry name" value="Isocitrate/Isopropylmalate dehydrogenase-like"/>
    <property type="match status" value="1"/>
</dbReference>
<organism evidence="14 15">
    <name type="scientific">Rhodopirellula maiorica SM1</name>
    <dbReference type="NCBI Taxonomy" id="1265738"/>
    <lineage>
        <taxon>Bacteria</taxon>
        <taxon>Pseudomonadati</taxon>
        <taxon>Planctomycetota</taxon>
        <taxon>Planctomycetia</taxon>
        <taxon>Pirellulales</taxon>
        <taxon>Pirellulaceae</taxon>
        <taxon>Novipirellula</taxon>
    </lineage>
</organism>
<feature type="binding site" evidence="12">
    <location>
        <position position="555"/>
    </location>
    <ligand>
        <name>Mg(2+)</name>
        <dbReference type="ChEBI" id="CHEBI:18420"/>
    </ligand>
</feature>
<evidence type="ECO:0000256" key="12">
    <source>
        <dbReference type="PIRSR" id="PIRSR009407-3"/>
    </source>
</evidence>
<keyword evidence="15" id="KW-1185">Reference proteome</keyword>
<dbReference type="InterPro" id="IPR004436">
    <property type="entry name" value="Isocitrate_DH_NADP_mono"/>
</dbReference>
<comment type="catalytic activity">
    <reaction evidence="7 9">
        <text>D-threo-isocitrate + NADP(+) = 2-oxoglutarate + CO2 + NADPH</text>
        <dbReference type="Rhea" id="RHEA:19629"/>
        <dbReference type="ChEBI" id="CHEBI:15562"/>
        <dbReference type="ChEBI" id="CHEBI:16526"/>
        <dbReference type="ChEBI" id="CHEBI:16810"/>
        <dbReference type="ChEBI" id="CHEBI:57783"/>
        <dbReference type="ChEBI" id="CHEBI:58349"/>
        <dbReference type="EC" id="1.1.1.42"/>
    </reaction>
</comment>
<dbReference type="Gene3D" id="3.40.718.10">
    <property type="entry name" value="Isopropylmalate Dehydrogenase"/>
    <property type="match status" value="1"/>
</dbReference>
<protein>
    <recommendedName>
        <fullName evidence="9">Isocitrate dehydrogenase [NADP]</fullName>
        <ecNumber evidence="9">1.1.1.42</ecNumber>
    </recommendedName>
    <alternativeName>
        <fullName evidence="9">Oxalosuccinate decarboxylase</fullName>
    </alternativeName>
</protein>
<evidence type="ECO:0000256" key="5">
    <source>
        <dbReference type="ARBA" id="ARBA00022857"/>
    </source>
</evidence>
<evidence type="ECO:0000256" key="8">
    <source>
        <dbReference type="ARBA" id="ARBA00046318"/>
    </source>
</evidence>
<comment type="similarity">
    <text evidence="8 9">Belongs to the monomeric-type IDH family.</text>
</comment>
<evidence type="ECO:0000256" key="7">
    <source>
        <dbReference type="ARBA" id="ARBA00023554"/>
    </source>
</evidence>
<feature type="binding site" evidence="12">
    <location>
        <position position="551"/>
    </location>
    <ligand>
        <name>Mg(2+)</name>
        <dbReference type="ChEBI" id="CHEBI:18420"/>
    </ligand>
</feature>
<feature type="binding site" evidence="13">
    <location>
        <begin position="587"/>
        <end position="588"/>
    </location>
    <ligand>
        <name>NADP(+)</name>
        <dbReference type="ChEBI" id="CHEBI:58349"/>
    </ligand>
</feature>
<dbReference type="PATRIC" id="fig|1265738.3.peg.4401"/>
<accession>M5RTI2</accession>
<evidence type="ECO:0000256" key="10">
    <source>
        <dbReference type="PIRSR" id="PIRSR009407-1"/>
    </source>
</evidence>
<dbReference type="PANTHER" id="PTHR36999">
    <property type="entry name" value="ISOCITRATE DEHYDROGENASE [NADP]"/>
    <property type="match status" value="1"/>
</dbReference>
<keyword evidence="2 9" id="KW-0816">Tricarboxylic acid cycle</keyword>
<feature type="binding site" evidence="11">
    <location>
        <position position="148"/>
    </location>
    <ligand>
        <name>D-threo-isocitrate</name>
        <dbReference type="ChEBI" id="CHEBI:15562"/>
    </ligand>
</feature>
<dbReference type="EMBL" id="ANOG01000625">
    <property type="protein sequence ID" value="EMI18692.1"/>
    <property type="molecule type" value="Genomic_DNA"/>
</dbReference>
<dbReference type="Pfam" id="PF03971">
    <property type="entry name" value="IDH"/>
    <property type="match status" value="1"/>
</dbReference>
<keyword evidence="6 9" id="KW-0560">Oxidoreductase</keyword>
<feature type="binding site" evidence="12">
    <location>
        <position position="353"/>
    </location>
    <ligand>
        <name>Mg(2+)</name>
        <dbReference type="ChEBI" id="CHEBI:18420"/>
    </ligand>
</feature>
<dbReference type="PIRSF" id="PIRSF009407">
    <property type="entry name" value="IDH_monmr"/>
    <property type="match status" value="1"/>
</dbReference>
<evidence type="ECO:0000256" key="3">
    <source>
        <dbReference type="ARBA" id="ARBA00022723"/>
    </source>
</evidence>
<evidence type="ECO:0000256" key="2">
    <source>
        <dbReference type="ARBA" id="ARBA00022532"/>
    </source>
</evidence>
<feature type="binding site" evidence="13">
    <location>
        <begin position="85"/>
        <end position="90"/>
    </location>
    <ligand>
        <name>NADP(+)</name>
        <dbReference type="ChEBI" id="CHEBI:58349"/>
    </ligand>
</feature>
<evidence type="ECO:0000256" key="11">
    <source>
        <dbReference type="PIRSR" id="PIRSR009407-2"/>
    </source>
</evidence>
<dbReference type="GO" id="GO:0006099">
    <property type="term" value="P:tricarboxylic acid cycle"/>
    <property type="evidence" value="ECO:0007669"/>
    <property type="project" value="UniProtKB-KW"/>
</dbReference>
<evidence type="ECO:0000256" key="6">
    <source>
        <dbReference type="ARBA" id="ARBA00023002"/>
    </source>
</evidence>
<feature type="site" description="Critical for catalysis" evidence="10">
    <location>
        <position position="258"/>
    </location>
</feature>
<feature type="binding site" evidence="11">
    <location>
        <position position="550"/>
    </location>
    <ligand>
        <name>D-threo-isocitrate</name>
        <dbReference type="ChEBI" id="CHEBI:15562"/>
    </ligand>
</feature>
<proteinExistence type="inferred from homology"/>
<keyword evidence="4 12" id="KW-0460">Magnesium</keyword>
<feature type="binding site" evidence="13">
    <location>
        <position position="138"/>
    </location>
    <ligand>
        <name>NADP(+)</name>
        <dbReference type="ChEBI" id="CHEBI:58349"/>
    </ligand>
</feature>
<comment type="cofactor">
    <cofactor evidence="12">
        <name>Mg(2+)</name>
        <dbReference type="ChEBI" id="CHEBI:18420"/>
    </cofactor>
    <cofactor evidence="12">
        <name>Mn(2+)</name>
        <dbReference type="ChEBI" id="CHEBI:29035"/>
    </cofactor>
    <text evidence="12">Binds 1 Mg(2+) or Mn(2+) ion per subunit.</text>
</comment>
<dbReference type="Proteomes" id="UP000011991">
    <property type="component" value="Unassembled WGS sequence"/>
</dbReference>
<dbReference type="GO" id="GO:0004450">
    <property type="term" value="F:isocitrate dehydrogenase (NADP+) activity"/>
    <property type="evidence" value="ECO:0007669"/>
    <property type="project" value="UniProtKB-EC"/>
</dbReference>
<dbReference type="GO" id="GO:0046872">
    <property type="term" value="F:metal ion binding"/>
    <property type="evidence" value="ECO:0007669"/>
    <property type="project" value="UniProtKB-KW"/>
</dbReference>
<evidence type="ECO:0000256" key="4">
    <source>
        <dbReference type="ARBA" id="ARBA00022842"/>
    </source>
</evidence>
<feature type="binding site" evidence="13">
    <location>
        <position position="592"/>
    </location>
    <ligand>
        <name>NADP(+)</name>
        <dbReference type="ChEBI" id="CHEBI:58349"/>
    </ligand>
</feature>
<reference evidence="14 15" key="1">
    <citation type="journal article" date="2013" name="Mar. Genomics">
        <title>Expression of sulfatases in Rhodopirellula baltica and the diversity of sulfatases in the genus Rhodopirellula.</title>
        <authorList>
            <person name="Wegner C.E."/>
            <person name="Richter-Heitmann T."/>
            <person name="Klindworth A."/>
            <person name="Klockow C."/>
            <person name="Richter M."/>
            <person name="Achstetter T."/>
            <person name="Glockner F.O."/>
            <person name="Harder J."/>
        </authorList>
    </citation>
    <scope>NUCLEOTIDE SEQUENCE [LARGE SCALE GENOMIC DNA]</scope>
    <source>
        <strain evidence="14 15">SM1</strain>
    </source>
</reference>
<feature type="site" description="Critical for catalysis" evidence="10">
    <location>
        <position position="423"/>
    </location>
</feature>
<dbReference type="PANTHER" id="PTHR36999:SF1">
    <property type="entry name" value="ISOCITRATE DEHYDROGENASE (NADP(+))"/>
    <property type="match status" value="1"/>
</dbReference>
<evidence type="ECO:0000313" key="15">
    <source>
        <dbReference type="Proteomes" id="UP000011991"/>
    </source>
</evidence>
<comment type="caution">
    <text evidence="14">The sequence shown here is derived from an EMBL/GenBank/DDBJ whole genome shotgun (WGS) entry which is preliminary data.</text>
</comment>
<sequence>MMSQNVSKIVYTHTDEAPALATFSLLPIIRAFTSAAGITVETKDISLAGRILANFSDVLPSDQQRQDALAELGELAKQPEANIIKLPNISASIPQLKSAIAELQKNGFAVPDFPDEPKTDADKENRARYAKVLGSAVNPVLREGNSDRRVAAPVKEYAKQNPHSMGAWSSDSNSHVASMNDGDFYGSEQSHVMSEAGDVRIELVAADGTTTVLKEKLSLLAGEIIDASRLQKKSLREFLAREIDEAKKQGVLLSLHMKATMMKVSDPIIFGHAVQVFFKDVFEKHAELFNELGVNPNNGIGDVYAKIETLSEAKKQEVLADLDAVYRDQPPLAMVDSDRGITNLHVPSDVIIDASMPAAIRSSGKMWGPDGKLHDTKAMIPDRCYSGVYQATIDFCKENGAFDVTTMGSVANVGLMAQKAEEYGSHDKTFEIPSDGVVRVVDGNGEVLMQHDVEQGDIWRMCQTKDLPVRDWVRLAVSRARATGSTAIFWLDENRAHDANLIAKVNEYLPSHDTSGLDIQIMSPVEATRVSCQRAKDGLDTISVTGNVLRDYLTDLFPILELGTSAKMLSIVPLLAGGGLFETGAGGSAPKHVQQLLEENHLRWDSLGEFLALAVSLEDLGGKADNKKALVLAETLNEATGKYLTENKSPSRKVNEIDNRGSHFYLALYWAEALATQDKDAELKSQFQSLAATLSDQEAKIVDELNSAQGKAADIGGYYQPDCKKASDVMRPSATLNAAIDERVK</sequence>
<evidence type="ECO:0000256" key="13">
    <source>
        <dbReference type="PIRSR" id="PIRSR009407-4"/>
    </source>
</evidence>